<name>I0KCA5_9BACT</name>
<organism evidence="1 2">
    <name type="scientific">Fibrella aestuarina BUZ 2</name>
    <dbReference type="NCBI Taxonomy" id="1166018"/>
    <lineage>
        <taxon>Bacteria</taxon>
        <taxon>Pseudomonadati</taxon>
        <taxon>Bacteroidota</taxon>
        <taxon>Cytophagia</taxon>
        <taxon>Cytophagales</taxon>
        <taxon>Spirosomataceae</taxon>
        <taxon>Fibrella</taxon>
    </lineage>
</organism>
<evidence type="ECO:0000313" key="2">
    <source>
        <dbReference type="Proteomes" id="UP000011058"/>
    </source>
</evidence>
<sequence>MQTITKRAVFAEIHQTVREGGQVHEFALTYVKADGTIGHKARCRKTTKRSPGASGYRGNVNTNHVLLLEDADSDQPFNLAIDRITHYNGLRINHLS</sequence>
<dbReference type="KEGG" id="fae:FAES_3751"/>
<dbReference type="AlphaFoldDB" id="I0KCA5"/>
<dbReference type="RefSeq" id="WP_015332857.1">
    <property type="nucleotide sequence ID" value="NC_020054.1"/>
</dbReference>
<gene>
    <name evidence="1" type="ORF">FAES_3751</name>
</gene>
<proteinExistence type="predicted"/>
<reference evidence="1 2" key="1">
    <citation type="journal article" date="2012" name="J. Bacteriol.">
        <title>Genome Sequence of Fibrella aestuarina BUZ 2T, a Filamentous Marine Bacterium.</title>
        <authorList>
            <person name="Filippini M."/>
            <person name="Qi W."/>
            <person name="Blom J."/>
            <person name="Goesmann A."/>
            <person name="Smits T.H."/>
            <person name="Bagheri H.C."/>
        </authorList>
    </citation>
    <scope>NUCLEOTIDE SEQUENCE [LARGE SCALE GENOMIC DNA]</scope>
    <source>
        <strain evidence="2">BUZ 2T</strain>
    </source>
</reference>
<accession>I0KCA5</accession>
<evidence type="ECO:0000313" key="1">
    <source>
        <dbReference type="EMBL" id="CCH01758.1"/>
    </source>
</evidence>
<protein>
    <submittedName>
        <fullName evidence="1">Uncharacterized protein</fullName>
    </submittedName>
</protein>
<dbReference type="eggNOG" id="ENOG50335SG">
    <property type="taxonomic scope" value="Bacteria"/>
</dbReference>
<dbReference type="HOGENOM" id="CLU_2355569_0_0_10"/>
<dbReference type="OrthoDB" id="964298at2"/>
<dbReference type="Proteomes" id="UP000011058">
    <property type="component" value="Chromosome"/>
</dbReference>
<dbReference type="EMBL" id="HE796683">
    <property type="protein sequence ID" value="CCH01758.1"/>
    <property type="molecule type" value="Genomic_DNA"/>
</dbReference>
<dbReference type="STRING" id="1166018.FAES_3751"/>
<keyword evidence="2" id="KW-1185">Reference proteome</keyword>